<dbReference type="GO" id="GO:0030170">
    <property type="term" value="F:pyridoxal phosphate binding"/>
    <property type="evidence" value="ECO:0007669"/>
    <property type="project" value="InterPro"/>
</dbReference>
<gene>
    <name evidence="7" type="ORF">EPV75_11035</name>
</gene>
<feature type="domain" description="HTH gntR-type" evidence="6">
    <location>
        <begin position="7"/>
        <end position="75"/>
    </location>
</feature>
<dbReference type="KEGG" id="htr:EPV75_11035"/>
<dbReference type="SUPFAM" id="SSF46785">
    <property type="entry name" value="Winged helix' DNA-binding domain"/>
    <property type="match status" value="1"/>
</dbReference>
<evidence type="ECO:0000313" key="7">
    <source>
        <dbReference type="EMBL" id="QAB16160.1"/>
    </source>
</evidence>
<reference evidence="7 8" key="1">
    <citation type="journal article" date="2018" name="Environ. Microbiol.">
        <title>Genomes of ubiquitous marine and hypersaline Hydrogenovibrio, Thiomicrorhabdus and Thiomicrospira spp. encode a diversity of mechanisms to sustain chemolithoautotrophy in heterogeneous environments.</title>
        <authorList>
            <person name="Scott K.M."/>
            <person name="Williams J."/>
            <person name="Porter C.M.B."/>
            <person name="Russel S."/>
            <person name="Harmer T.L."/>
            <person name="Paul J.H."/>
            <person name="Antonen K.M."/>
            <person name="Bridges M.K."/>
            <person name="Camper G.J."/>
            <person name="Campla C.K."/>
            <person name="Casella L.G."/>
            <person name="Chase E."/>
            <person name="Conrad J.W."/>
            <person name="Cruz M.C."/>
            <person name="Dunlap D.S."/>
            <person name="Duran L."/>
            <person name="Fahsbender E.M."/>
            <person name="Goldsmith D.B."/>
            <person name="Keeley R.F."/>
            <person name="Kondoff M.R."/>
            <person name="Kussy B.I."/>
            <person name="Lane M.K."/>
            <person name="Lawler S."/>
            <person name="Leigh B.A."/>
            <person name="Lewis C."/>
            <person name="Lostal L.M."/>
            <person name="Marking D."/>
            <person name="Mancera P.A."/>
            <person name="McClenthan E.C."/>
            <person name="McIntyre E.A."/>
            <person name="Mine J.A."/>
            <person name="Modi S."/>
            <person name="Moore B.D."/>
            <person name="Morgan W.A."/>
            <person name="Nelson K.M."/>
            <person name="Nguyen K.N."/>
            <person name="Ogburn N."/>
            <person name="Parrino D.G."/>
            <person name="Pedapudi A.D."/>
            <person name="Pelham R.P."/>
            <person name="Preece A.M."/>
            <person name="Rampersad E.A."/>
            <person name="Richardson J.C."/>
            <person name="Rodgers C.M."/>
            <person name="Schaffer B.L."/>
            <person name="Sheridan N.E."/>
            <person name="Solone M.R."/>
            <person name="Staley Z.R."/>
            <person name="Tabuchi M."/>
            <person name="Waide R.J."/>
            <person name="Wanjugi P.W."/>
            <person name="Young S."/>
            <person name="Clum A."/>
            <person name="Daum C."/>
            <person name="Huntemann M."/>
            <person name="Ivanova N."/>
            <person name="Kyrpides N."/>
            <person name="Mikhailova N."/>
            <person name="Palaniappan K."/>
            <person name="Pillay M."/>
            <person name="Reddy T.B.K."/>
            <person name="Shapiro N."/>
            <person name="Stamatis D."/>
            <person name="Varghese N."/>
            <person name="Woyke T."/>
            <person name="Boden R."/>
            <person name="Freyermuth S.K."/>
            <person name="Kerfeld C.A."/>
        </authorList>
    </citation>
    <scope>NUCLEOTIDE SEQUENCE [LARGE SCALE GENOMIC DNA]</scope>
    <source>
        <strain evidence="7 8">JR-2</strain>
    </source>
</reference>
<evidence type="ECO:0000259" key="6">
    <source>
        <dbReference type="PROSITE" id="PS50949"/>
    </source>
</evidence>
<dbReference type="CDD" id="cd00609">
    <property type="entry name" value="AAT_like"/>
    <property type="match status" value="1"/>
</dbReference>
<dbReference type="Pfam" id="PF00155">
    <property type="entry name" value="Aminotran_1_2"/>
    <property type="match status" value="1"/>
</dbReference>
<name>A0A410H5S9_9GAMM</name>
<dbReference type="Proteomes" id="UP000285478">
    <property type="component" value="Chromosome"/>
</dbReference>
<evidence type="ECO:0000313" key="8">
    <source>
        <dbReference type="Proteomes" id="UP000285478"/>
    </source>
</evidence>
<evidence type="ECO:0000256" key="3">
    <source>
        <dbReference type="ARBA" id="ARBA00023015"/>
    </source>
</evidence>
<evidence type="ECO:0000256" key="2">
    <source>
        <dbReference type="ARBA" id="ARBA00022898"/>
    </source>
</evidence>
<dbReference type="Pfam" id="PF00392">
    <property type="entry name" value="GntR"/>
    <property type="match status" value="1"/>
</dbReference>
<keyword evidence="3" id="KW-0805">Transcription regulation</keyword>
<dbReference type="GO" id="GO:0008483">
    <property type="term" value="F:transaminase activity"/>
    <property type="evidence" value="ECO:0007669"/>
    <property type="project" value="UniProtKB-KW"/>
</dbReference>
<proteinExistence type="inferred from homology"/>
<dbReference type="InterPro" id="IPR036390">
    <property type="entry name" value="WH_DNA-bd_sf"/>
</dbReference>
<keyword evidence="4" id="KW-0238">DNA-binding</keyword>
<dbReference type="GO" id="GO:0003677">
    <property type="term" value="F:DNA binding"/>
    <property type="evidence" value="ECO:0007669"/>
    <property type="project" value="UniProtKB-KW"/>
</dbReference>
<dbReference type="CDD" id="cd07377">
    <property type="entry name" value="WHTH_GntR"/>
    <property type="match status" value="1"/>
</dbReference>
<keyword evidence="2" id="KW-0663">Pyridoxal phosphate</keyword>
<sequence>MESYRKTLNAASIANHLETQIQNGDLPPGTPLPTVRELATRMSVNPSTVATAYRNLRAAGMIVTNGRKGSQVAPPPAQLDLSVSFPTGLEDFASGNVDVALLPKPEADWFSQQTDQIGYEANRDDDALLALSKQWLAAQRIPHDKIGFFSGTLDAMERILRQRVRPGASVLVEDPCWPPVIALLKNLHLKAIPLDLDEDGARVPDASHQDVAGVILTLRAHNPTGISLSPQRFEEWKQFLEGNPKITLIMDDYWGPLSKQPLPDLSDDLPKNWFYLMSVSKALGPDLRLCIATGNTRLMAELKQHQLAGPRWVSLLLQRLTAHLWQKMIDDNAFDAVAQEYENRRRLFVQAMQNHQIRLSVREGLHFWVPVQDEALALQVFSAEGIAVQSGQAFRIRTSKAIRISVAHLTGDKIPQIADLTAKAMKATSQRVL</sequence>
<accession>A0A410H5S9</accession>
<comment type="similarity">
    <text evidence="1">In the C-terminal section; belongs to the class-I pyridoxal-phosphate-dependent aminotransferase family.</text>
</comment>
<dbReference type="GO" id="GO:0003700">
    <property type="term" value="F:DNA-binding transcription factor activity"/>
    <property type="evidence" value="ECO:0007669"/>
    <property type="project" value="InterPro"/>
</dbReference>
<organism evidence="7 8">
    <name type="scientific">Hydrogenovibrio thermophilus</name>
    <dbReference type="NCBI Taxonomy" id="265883"/>
    <lineage>
        <taxon>Bacteria</taxon>
        <taxon>Pseudomonadati</taxon>
        <taxon>Pseudomonadota</taxon>
        <taxon>Gammaproteobacteria</taxon>
        <taxon>Thiotrichales</taxon>
        <taxon>Piscirickettsiaceae</taxon>
        <taxon>Hydrogenovibrio</taxon>
    </lineage>
</organism>
<protein>
    <submittedName>
        <fullName evidence="7">Aminotransferase class I/II-fold pyridoxal phosphate-dependent enzyme</fullName>
    </submittedName>
</protein>
<evidence type="ECO:0000256" key="5">
    <source>
        <dbReference type="ARBA" id="ARBA00023163"/>
    </source>
</evidence>
<dbReference type="InterPro" id="IPR004839">
    <property type="entry name" value="Aminotransferase_I/II_large"/>
</dbReference>
<dbReference type="InterPro" id="IPR051446">
    <property type="entry name" value="HTH_trans_reg/aminotransferase"/>
</dbReference>
<dbReference type="InterPro" id="IPR015421">
    <property type="entry name" value="PyrdxlP-dep_Trfase_major"/>
</dbReference>
<keyword evidence="5" id="KW-0804">Transcription</keyword>
<dbReference type="PANTHER" id="PTHR46577">
    <property type="entry name" value="HTH-TYPE TRANSCRIPTIONAL REGULATORY PROTEIN GABR"/>
    <property type="match status" value="1"/>
</dbReference>
<keyword evidence="7" id="KW-0032">Aminotransferase</keyword>
<dbReference type="InterPro" id="IPR000524">
    <property type="entry name" value="Tscrpt_reg_HTH_GntR"/>
</dbReference>
<dbReference type="Gene3D" id="3.40.640.10">
    <property type="entry name" value="Type I PLP-dependent aspartate aminotransferase-like (Major domain)"/>
    <property type="match status" value="1"/>
</dbReference>
<dbReference type="Gene3D" id="1.10.10.10">
    <property type="entry name" value="Winged helix-like DNA-binding domain superfamily/Winged helix DNA-binding domain"/>
    <property type="match status" value="1"/>
</dbReference>
<keyword evidence="7" id="KW-0808">Transferase</keyword>
<dbReference type="InterPro" id="IPR015424">
    <property type="entry name" value="PyrdxlP-dep_Trfase"/>
</dbReference>
<dbReference type="SMART" id="SM00345">
    <property type="entry name" value="HTH_GNTR"/>
    <property type="match status" value="1"/>
</dbReference>
<evidence type="ECO:0000256" key="4">
    <source>
        <dbReference type="ARBA" id="ARBA00023125"/>
    </source>
</evidence>
<dbReference type="EMBL" id="CP035033">
    <property type="protein sequence ID" value="QAB16160.1"/>
    <property type="molecule type" value="Genomic_DNA"/>
</dbReference>
<dbReference type="SUPFAM" id="SSF53383">
    <property type="entry name" value="PLP-dependent transferases"/>
    <property type="match status" value="1"/>
</dbReference>
<dbReference type="AlphaFoldDB" id="A0A410H5S9"/>
<dbReference type="RefSeq" id="WP_128385421.1">
    <property type="nucleotide sequence ID" value="NZ_CP035033.1"/>
</dbReference>
<evidence type="ECO:0000256" key="1">
    <source>
        <dbReference type="ARBA" id="ARBA00005384"/>
    </source>
</evidence>
<dbReference type="PANTHER" id="PTHR46577:SF1">
    <property type="entry name" value="HTH-TYPE TRANSCRIPTIONAL REGULATORY PROTEIN GABR"/>
    <property type="match status" value="1"/>
</dbReference>
<dbReference type="InterPro" id="IPR036388">
    <property type="entry name" value="WH-like_DNA-bd_sf"/>
</dbReference>
<dbReference type="PROSITE" id="PS50949">
    <property type="entry name" value="HTH_GNTR"/>
    <property type="match status" value="1"/>
</dbReference>
<keyword evidence="8" id="KW-1185">Reference proteome</keyword>